<comment type="caution">
    <text evidence="2">The sequence shown here is derived from an EMBL/GenBank/DDBJ whole genome shotgun (WGS) entry which is preliminary data.</text>
</comment>
<feature type="compositionally biased region" description="Basic and acidic residues" evidence="1">
    <location>
        <begin position="37"/>
        <end position="46"/>
    </location>
</feature>
<organism evidence="2 3">
    <name type="scientific">Riccia sorocarpa</name>
    <dbReference type="NCBI Taxonomy" id="122646"/>
    <lineage>
        <taxon>Eukaryota</taxon>
        <taxon>Viridiplantae</taxon>
        <taxon>Streptophyta</taxon>
        <taxon>Embryophyta</taxon>
        <taxon>Marchantiophyta</taxon>
        <taxon>Marchantiopsida</taxon>
        <taxon>Marchantiidae</taxon>
        <taxon>Marchantiales</taxon>
        <taxon>Ricciaceae</taxon>
        <taxon>Riccia</taxon>
    </lineage>
</organism>
<name>A0ABD3HVD6_9MARC</name>
<feature type="region of interest" description="Disordered" evidence="1">
    <location>
        <begin position="155"/>
        <end position="178"/>
    </location>
</feature>
<evidence type="ECO:0000313" key="2">
    <source>
        <dbReference type="EMBL" id="KAL3694492.1"/>
    </source>
</evidence>
<sequence length="178" mass="20670">MARTKQTTRKYPAGKPPDPRRDQQYKLTQALVKKRRMSDEDRSRMEEAEEEEQEEEAEVEAEEEAEEEEADEDEIGTLELFRMIRASETKDHAGPWCTEMAKIPYAHISNTHFREKEDLCFHIQVGAYAGMDTNRTVKPTEVFEKLVEFEEELKSVKGKNKRKADGEGTVKLKKSRST</sequence>
<feature type="compositionally biased region" description="Acidic residues" evidence="1">
    <location>
        <begin position="47"/>
        <end position="76"/>
    </location>
</feature>
<dbReference type="AlphaFoldDB" id="A0ABD3HVD6"/>
<proteinExistence type="predicted"/>
<gene>
    <name evidence="2" type="ORF">R1sor_008143</name>
</gene>
<evidence type="ECO:0000313" key="3">
    <source>
        <dbReference type="Proteomes" id="UP001633002"/>
    </source>
</evidence>
<evidence type="ECO:0000256" key="1">
    <source>
        <dbReference type="SAM" id="MobiDB-lite"/>
    </source>
</evidence>
<dbReference type="EMBL" id="JBJQOH010000003">
    <property type="protein sequence ID" value="KAL3694492.1"/>
    <property type="molecule type" value="Genomic_DNA"/>
</dbReference>
<accession>A0ABD3HVD6</accession>
<dbReference type="Proteomes" id="UP001633002">
    <property type="component" value="Unassembled WGS sequence"/>
</dbReference>
<feature type="region of interest" description="Disordered" evidence="1">
    <location>
        <begin position="1"/>
        <end position="77"/>
    </location>
</feature>
<keyword evidence="3" id="KW-1185">Reference proteome</keyword>
<protein>
    <submittedName>
        <fullName evidence="2">Uncharacterized protein</fullName>
    </submittedName>
</protein>
<reference evidence="2 3" key="1">
    <citation type="submission" date="2024-09" db="EMBL/GenBank/DDBJ databases">
        <title>Chromosome-scale assembly of Riccia sorocarpa.</title>
        <authorList>
            <person name="Paukszto L."/>
        </authorList>
    </citation>
    <scope>NUCLEOTIDE SEQUENCE [LARGE SCALE GENOMIC DNA]</scope>
    <source>
        <strain evidence="2">LP-2024</strain>
        <tissue evidence="2">Aerial parts of the thallus</tissue>
    </source>
</reference>